<accession>A0A6N2VAR5</accession>
<protein>
    <submittedName>
        <fullName evidence="1">Uncharacterized protein</fullName>
    </submittedName>
</protein>
<organism evidence="1">
    <name type="scientific">Bacteroides faecis</name>
    <dbReference type="NCBI Taxonomy" id="674529"/>
    <lineage>
        <taxon>Bacteria</taxon>
        <taxon>Pseudomonadati</taxon>
        <taxon>Bacteroidota</taxon>
        <taxon>Bacteroidia</taxon>
        <taxon>Bacteroidales</taxon>
        <taxon>Bacteroidaceae</taxon>
        <taxon>Bacteroides</taxon>
    </lineage>
</organism>
<evidence type="ECO:0000313" key="1">
    <source>
        <dbReference type="EMBL" id="VYT26022.1"/>
    </source>
</evidence>
<dbReference type="EMBL" id="CACRSZ010000049">
    <property type="protein sequence ID" value="VYT26022.1"/>
    <property type="molecule type" value="Genomic_DNA"/>
</dbReference>
<sequence>MQTVTELYYGHTIQVDFTITPKDKELEFIPDSVKEIIFNNLTEDVNSGEFTEEDTGDGYSGKWKIQPLNFQLMLRIVNWDYNCIRATEGLNLEQFQKSYGNVMGAHYYGKWCEFKFNFFKMIRYFNQYMDAGQTFCNMLMVVVEDYEEKKRNKSK</sequence>
<gene>
    <name evidence="1" type="ORF">BFLFYP10_02053</name>
</gene>
<proteinExistence type="predicted"/>
<dbReference type="AlphaFoldDB" id="A0A6N2VAR5"/>
<dbReference type="RefSeq" id="WP_156729938.1">
    <property type="nucleotide sequence ID" value="NZ_CACRSZ010000049.1"/>
</dbReference>
<name>A0A6N2VAR5_9BACE</name>
<reference evidence="1" key="1">
    <citation type="submission" date="2019-11" db="EMBL/GenBank/DDBJ databases">
        <authorList>
            <person name="Feng L."/>
        </authorList>
    </citation>
    <scope>NUCLEOTIDE SEQUENCE</scope>
    <source>
        <strain evidence="1">BfaecisLFYP10</strain>
    </source>
</reference>